<name>R7RY44_STEHR</name>
<reference evidence="2" key="1">
    <citation type="journal article" date="2012" name="Science">
        <title>The Paleozoic origin of enzymatic lignin decomposition reconstructed from 31 fungal genomes.</title>
        <authorList>
            <person name="Floudas D."/>
            <person name="Binder M."/>
            <person name="Riley R."/>
            <person name="Barry K."/>
            <person name="Blanchette R.A."/>
            <person name="Henrissat B."/>
            <person name="Martinez A.T."/>
            <person name="Otillar R."/>
            <person name="Spatafora J.W."/>
            <person name="Yadav J.S."/>
            <person name="Aerts A."/>
            <person name="Benoit I."/>
            <person name="Boyd A."/>
            <person name="Carlson A."/>
            <person name="Copeland A."/>
            <person name="Coutinho P.M."/>
            <person name="de Vries R.P."/>
            <person name="Ferreira P."/>
            <person name="Findley K."/>
            <person name="Foster B."/>
            <person name="Gaskell J."/>
            <person name="Glotzer D."/>
            <person name="Gorecki P."/>
            <person name="Heitman J."/>
            <person name="Hesse C."/>
            <person name="Hori C."/>
            <person name="Igarashi K."/>
            <person name="Jurgens J.A."/>
            <person name="Kallen N."/>
            <person name="Kersten P."/>
            <person name="Kohler A."/>
            <person name="Kuees U."/>
            <person name="Kumar T.K.A."/>
            <person name="Kuo A."/>
            <person name="LaButti K."/>
            <person name="Larrondo L.F."/>
            <person name="Lindquist E."/>
            <person name="Ling A."/>
            <person name="Lombard V."/>
            <person name="Lucas S."/>
            <person name="Lundell T."/>
            <person name="Martin R."/>
            <person name="McLaughlin D.J."/>
            <person name="Morgenstern I."/>
            <person name="Morin E."/>
            <person name="Murat C."/>
            <person name="Nagy L.G."/>
            <person name="Nolan M."/>
            <person name="Ohm R.A."/>
            <person name="Patyshakuliyeva A."/>
            <person name="Rokas A."/>
            <person name="Ruiz-Duenas F.J."/>
            <person name="Sabat G."/>
            <person name="Salamov A."/>
            <person name="Samejima M."/>
            <person name="Schmutz J."/>
            <person name="Slot J.C."/>
            <person name="St John F."/>
            <person name="Stenlid J."/>
            <person name="Sun H."/>
            <person name="Sun S."/>
            <person name="Syed K."/>
            <person name="Tsang A."/>
            <person name="Wiebenga A."/>
            <person name="Young D."/>
            <person name="Pisabarro A."/>
            <person name="Eastwood D.C."/>
            <person name="Martin F."/>
            <person name="Cullen D."/>
            <person name="Grigoriev I.V."/>
            <person name="Hibbett D.S."/>
        </authorList>
    </citation>
    <scope>NUCLEOTIDE SEQUENCE [LARGE SCALE GENOMIC DNA]</scope>
    <source>
        <strain evidence="2">FP-91666</strain>
    </source>
</reference>
<sequence>MDGVYSSGQASSESELAARRADYDRRMNGMVELGGGKVAVYGAKPRPGEAGVRITQVPAAHPQESLAIRFFDGGLALRGQYMFDLFDLRSKTALNMPDGLVFYPHFRPGQVPFLGHVMSWEEAGRMAKSDIPAGEERFSLPEGVVVELRRPGMPPFYFEVPVREVVSSVNPATSIPFSM</sequence>
<accession>R7RY44</accession>
<dbReference type="OMA" id="CHPEAND"/>
<dbReference type="EMBL" id="JH687399">
    <property type="protein sequence ID" value="EIM80254.1"/>
    <property type="molecule type" value="Genomic_DNA"/>
</dbReference>
<dbReference type="KEGG" id="shs:STEHIDRAFT_163122"/>
<gene>
    <name evidence="1" type="ORF">STEHIDRAFT_163122</name>
</gene>
<evidence type="ECO:0000313" key="2">
    <source>
        <dbReference type="Proteomes" id="UP000053927"/>
    </source>
</evidence>
<organism evidence="1 2">
    <name type="scientific">Stereum hirsutum (strain FP-91666)</name>
    <name type="common">White-rot fungus</name>
    <dbReference type="NCBI Taxonomy" id="721885"/>
    <lineage>
        <taxon>Eukaryota</taxon>
        <taxon>Fungi</taxon>
        <taxon>Dikarya</taxon>
        <taxon>Basidiomycota</taxon>
        <taxon>Agaricomycotina</taxon>
        <taxon>Agaricomycetes</taxon>
        <taxon>Russulales</taxon>
        <taxon>Stereaceae</taxon>
        <taxon>Stereum</taxon>
    </lineage>
</organism>
<proteinExistence type="predicted"/>
<keyword evidence="2" id="KW-1185">Reference proteome</keyword>
<dbReference type="GeneID" id="18802231"/>
<dbReference type="OrthoDB" id="2628807at2759"/>
<protein>
    <submittedName>
        <fullName evidence="1">Uncharacterized protein</fullName>
    </submittedName>
</protein>
<dbReference type="AlphaFoldDB" id="R7RY44"/>
<dbReference type="eggNOG" id="ENOG502SUTM">
    <property type="taxonomic scope" value="Eukaryota"/>
</dbReference>
<dbReference type="RefSeq" id="XP_007310848.1">
    <property type="nucleotide sequence ID" value="XM_007310786.1"/>
</dbReference>
<dbReference type="Proteomes" id="UP000053927">
    <property type="component" value="Unassembled WGS sequence"/>
</dbReference>
<evidence type="ECO:0000313" key="1">
    <source>
        <dbReference type="EMBL" id="EIM80254.1"/>
    </source>
</evidence>